<reference evidence="1 2" key="1">
    <citation type="submission" date="2020-06" db="EMBL/GenBank/DDBJ databases">
        <title>Transcriptomic and genomic resources for Thalictrum thalictroides and T. hernandezii: Facilitating candidate gene discovery in an emerging model plant lineage.</title>
        <authorList>
            <person name="Arias T."/>
            <person name="Riano-Pachon D.M."/>
            <person name="Di Stilio V.S."/>
        </authorList>
    </citation>
    <scope>NUCLEOTIDE SEQUENCE [LARGE SCALE GENOMIC DNA]</scope>
    <source>
        <strain evidence="2">cv. WT478/WT964</strain>
        <tissue evidence="1">Leaves</tissue>
    </source>
</reference>
<dbReference type="EMBL" id="JABWDY010007703">
    <property type="protein sequence ID" value="KAF5202737.1"/>
    <property type="molecule type" value="Genomic_DNA"/>
</dbReference>
<gene>
    <name evidence="1" type="ORF">FRX31_007675</name>
</gene>
<dbReference type="Proteomes" id="UP000554482">
    <property type="component" value="Unassembled WGS sequence"/>
</dbReference>
<organism evidence="1 2">
    <name type="scientific">Thalictrum thalictroides</name>
    <name type="common">Rue-anemone</name>
    <name type="synonym">Anemone thalictroides</name>
    <dbReference type="NCBI Taxonomy" id="46969"/>
    <lineage>
        <taxon>Eukaryota</taxon>
        <taxon>Viridiplantae</taxon>
        <taxon>Streptophyta</taxon>
        <taxon>Embryophyta</taxon>
        <taxon>Tracheophyta</taxon>
        <taxon>Spermatophyta</taxon>
        <taxon>Magnoliopsida</taxon>
        <taxon>Ranunculales</taxon>
        <taxon>Ranunculaceae</taxon>
        <taxon>Thalictroideae</taxon>
        <taxon>Thalictrum</taxon>
    </lineage>
</organism>
<sequence length="215" mass="25047">MKNIKYLITNGQDIDIWEDPWSNLGPLKLNPQVVSTWGSTIPWGATLDTIITSRSGNAHLISLLPVVEAEVLLKYLFSRTYHINMCNTEEESIQYLFLRCCFVKEIWEGFMRGIAAHELRTEVAHVREWIEKWPRCDATIWGAELWELTPYAMIWCAWKMRNEAIFKEKQANVEKARVQILATLWNWTLTSQASNGHGFQELVRDWNFVVTGDLE</sequence>
<keyword evidence="2" id="KW-1185">Reference proteome</keyword>
<evidence type="ECO:0008006" key="3">
    <source>
        <dbReference type="Google" id="ProtNLM"/>
    </source>
</evidence>
<accession>A0A7J6X107</accession>
<evidence type="ECO:0000313" key="1">
    <source>
        <dbReference type="EMBL" id="KAF5202737.1"/>
    </source>
</evidence>
<name>A0A7J6X107_THATH</name>
<protein>
    <recommendedName>
        <fullName evidence="3">Reverse transcriptase zinc-binding domain</fullName>
    </recommendedName>
</protein>
<evidence type="ECO:0000313" key="2">
    <source>
        <dbReference type="Proteomes" id="UP000554482"/>
    </source>
</evidence>
<dbReference type="AlphaFoldDB" id="A0A7J6X107"/>
<proteinExistence type="predicted"/>
<dbReference type="OrthoDB" id="696485at2759"/>
<comment type="caution">
    <text evidence="1">The sequence shown here is derived from an EMBL/GenBank/DDBJ whole genome shotgun (WGS) entry which is preliminary data.</text>
</comment>